<dbReference type="Pfam" id="PF22660">
    <property type="entry name" value="RS_preATP-grasp-like"/>
    <property type="match status" value="1"/>
</dbReference>
<dbReference type="Proteomes" id="UP000423396">
    <property type="component" value="Chromosome"/>
</dbReference>
<feature type="binding site" evidence="7">
    <location>
        <position position="154"/>
    </location>
    <ligand>
        <name>ATP</name>
        <dbReference type="ChEBI" id="CHEBI:30616"/>
    </ligand>
</feature>
<keyword evidence="10" id="KW-1185">Reference proteome</keyword>
<dbReference type="PANTHER" id="PTHR43055:SF1">
    <property type="entry name" value="FORMATE-DEPENDENT PHOSPHORIBOSYLGLYCINAMIDE FORMYLTRANSFERASE"/>
    <property type="match status" value="1"/>
</dbReference>
<dbReference type="OrthoDB" id="9299at2157"/>
<dbReference type="InterPro" id="IPR013815">
    <property type="entry name" value="ATP_grasp_subdomain_1"/>
</dbReference>
<dbReference type="AlphaFoldDB" id="A0A650CQF8"/>
<feature type="binding site" evidence="7">
    <location>
        <position position="285"/>
    </location>
    <ligand>
        <name>Mg(2+)</name>
        <dbReference type="ChEBI" id="CHEBI:18420"/>
    </ligand>
</feature>
<evidence type="ECO:0000313" key="9">
    <source>
        <dbReference type="EMBL" id="QGR20003.1"/>
    </source>
</evidence>
<proteinExistence type="inferred from homology"/>
<protein>
    <recommendedName>
        <fullName evidence="7">Formate-dependent phosphoribosylglycinamide formyltransferase</fullName>
        <ecNumber evidence="7">6.3.1.21</ecNumber>
    </recommendedName>
    <alternativeName>
        <fullName evidence="7">5'-phosphoribosylglycinamide transformylase 2</fullName>
    </alternativeName>
    <alternativeName>
        <fullName evidence="7">Formate-dependent GAR transformylase</fullName>
    </alternativeName>
    <alternativeName>
        <fullName evidence="7">GAR transformylase 2</fullName>
        <shortName evidence="7">GART 2</shortName>
    </alternativeName>
    <alternativeName>
        <fullName evidence="7">Non-folate glycinamide ribonucleotide transformylase</fullName>
    </alternativeName>
    <alternativeName>
        <fullName evidence="7">Phosphoribosylglycinamide formyltransferase 2</fullName>
    </alternativeName>
</protein>
<dbReference type="EMBL" id="CP045483">
    <property type="protein sequence ID" value="QGR20003.1"/>
    <property type="molecule type" value="Genomic_DNA"/>
</dbReference>
<feature type="binding site" evidence="7">
    <location>
        <position position="292"/>
    </location>
    <ligand>
        <name>N(1)-(5-phospho-beta-D-ribosyl)glycinamide</name>
        <dbReference type="ChEBI" id="CHEBI:143788"/>
    </ligand>
</feature>
<dbReference type="SUPFAM" id="SSF56059">
    <property type="entry name" value="Glutathione synthetase ATP-binding domain-like"/>
    <property type="match status" value="1"/>
</dbReference>
<feature type="binding site" evidence="7">
    <location>
        <position position="202"/>
    </location>
    <ligand>
        <name>ATP</name>
        <dbReference type="ChEBI" id="CHEBI:30616"/>
    </ligand>
</feature>
<name>A0A650CQF8_9CREN</name>
<feature type="binding site" evidence="7">
    <location>
        <position position="362"/>
    </location>
    <ligand>
        <name>N(1)-(5-phospho-beta-D-ribosyl)glycinamide</name>
        <dbReference type="ChEBI" id="CHEBI:143788"/>
    </ligand>
</feature>
<feature type="binding site" evidence="7">
    <location>
        <position position="113"/>
    </location>
    <ligand>
        <name>ATP</name>
        <dbReference type="ChEBI" id="CHEBI:30616"/>
    </ligand>
</feature>
<dbReference type="GO" id="GO:0005524">
    <property type="term" value="F:ATP binding"/>
    <property type="evidence" value="ECO:0007669"/>
    <property type="project" value="UniProtKB-UniRule"/>
</dbReference>
<feature type="binding site" evidence="7">
    <location>
        <position position="273"/>
    </location>
    <ligand>
        <name>Mg(2+)</name>
        <dbReference type="ChEBI" id="CHEBI:18420"/>
    </ligand>
</feature>
<keyword evidence="2 7" id="KW-0479">Metal-binding</keyword>
<dbReference type="PROSITE" id="PS50975">
    <property type="entry name" value="ATP_GRASP"/>
    <property type="match status" value="1"/>
</dbReference>
<dbReference type="HAMAP" id="MF_01643">
    <property type="entry name" value="PurT"/>
    <property type="match status" value="1"/>
</dbReference>
<dbReference type="GO" id="GO:0005829">
    <property type="term" value="C:cytosol"/>
    <property type="evidence" value="ECO:0007669"/>
    <property type="project" value="TreeGrafter"/>
</dbReference>
<sequence>MEIGTPLLEGAKKLLWLGGGELGKEMVIEAQRMGLETVVVDRYDMAPAMHVAHRKYVVNMLDGNAIKSIIKKEHPDAIITEIEAINTDALLELEQEGFRVIPNARAVKICMNRLDLRMLAAEKVKVPTTAYAFAETSEEVKKACKDIGYPCIVKPEMSSSGHGHEVIYNESEVEEKFKEALAHARGKSSKVIVEEFINIDRELTVLTYRYPLINGGVQTKSLPPIEHQRPKDVYYYVESWHPSTVPEDVAARAREYAMRVVDELGGFGIFGVEILISGNRVLFSEVSPRPHDTGLVTMASLDINEFQIHVRSAIGLPTPEVKLVTPAAAHVILANNEKWAPKFINVEKALEIPGVQIRLFGKPSTYYKRRMGVVLATGKDVEEAKEKVRKASSLILVS</sequence>
<dbReference type="Gene3D" id="3.30.470.20">
    <property type="entry name" value="ATP-grasp fold, B domain"/>
    <property type="match status" value="1"/>
</dbReference>
<dbReference type="Pfam" id="PF02222">
    <property type="entry name" value="ATP-grasp"/>
    <property type="match status" value="1"/>
</dbReference>
<comment type="pathway">
    <text evidence="7">Purine metabolism; IMP biosynthesis via de novo pathway; N(2)-formyl-N(1)-(5-phospho-D-ribosyl)glycinamide from N(1)-(5-phospho-D-ribosyl)glycinamide (formate route): step 1/1.</text>
</comment>
<comment type="function">
    <text evidence="7">Involved in the de novo purine biosynthesis. Catalyzes the transfer of formate to 5-phospho-ribosyl-glycinamide (GAR), producing 5-phospho-ribosyl-N-formylglycinamide (FGAR). Formate is provided by PurU via hydrolysis of 10-formyl-tetrahydrofolate.</text>
</comment>
<evidence type="ECO:0000259" key="8">
    <source>
        <dbReference type="PROSITE" id="PS50975"/>
    </source>
</evidence>
<evidence type="ECO:0000256" key="3">
    <source>
        <dbReference type="ARBA" id="ARBA00022741"/>
    </source>
</evidence>
<dbReference type="RefSeq" id="WP_156007365.1">
    <property type="nucleotide sequence ID" value="NZ_CP045483.1"/>
</dbReference>
<dbReference type="Pfam" id="PF21244">
    <property type="entry name" value="PurT_C"/>
    <property type="match status" value="1"/>
</dbReference>
<organism evidence="9 10">
    <name type="scientific">Stygiolobus azoricus</name>
    <dbReference type="NCBI Taxonomy" id="41675"/>
    <lineage>
        <taxon>Archaea</taxon>
        <taxon>Thermoproteota</taxon>
        <taxon>Thermoprotei</taxon>
        <taxon>Sulfolobales</taxon>
        <taxon>Sulfolobaceae</taxon>
        <taxon>Stygiolobus</taxon>
    </lineage>
</organism>
<dbReference type="GO" id="GO:0000287">
    <property type="term" value="F:magnesium ion binding"/>
    <property type="evidence" value="ECO:0007669"/>
    <property type="project" value="InterPro"/>
</dbReference>
<evidence type="ECO:0000256" key="7">
    <source>
        <dbReference type="HAMAP-Rule" id="MF_01643"/>
    </source>
</evidence>
<evidence type="ECO:0000256" key="4">
    <source>
        <dbReference type="ARBA" id="ARBA00022755"/>
    </source>
</evidence>
<evidence type="ECO:0000256" key="6">
    <source>
        <dbReference type="ARBA" id="ARBA00022842"/>
    </source>
</evidence>
<comment type="similarity">
    <text evidence="7">Belongs to the PurK/PurT family.</text>
</comment>
<evidence type="ECO:0000256" key="2">
    <source>
        <dbReference type="ARBA" id="ARBA00022723"/>
    </source>
</evidence>
<feature type="binding site" evidence="7">
    <location>
        <begin position="21"/>
        <end position="22"/>
    </location>
    <ligand>
        <name>N(1)-(5-phospho-beta-D-ribosyl)glycinamide</name>
        <dbReference type="ChEBI" id="CHEBI:143788"/>
    </ligand>
</feature>
<dbReference type="InterPro" id="IPR005862">
    <property type="entry name" value="PurT"/>
</dbReference>
<gene>
    <name evidence="7 9" type="primary">purT</name>
    <name evidence="9" type="ORF">D1868_08405</name>
</gene>
<accession>A0A650CQF8</accession>
<dbReference type="NCBIfam" id="NF006766">
    <property type="entry name" value="PRK09288.1"/>
    <property type="match status" value="1"/>
</dbReference>
<dbReference type="GeneID" id="42799085"/>
<dbReference type="InterPro" id="IPR048740">
    <property type="entry name" value="PurT_C"/>
</dbReference>
<evidence type="ECO:0000256" key="1">
    <source>
        <dbReference type="ARBA" id="ARBA00022598"/>
    </source>
</evidence>
<dbReference type="KEGG" id="sazo:D1868_08405"/>
<dbReference type="Gene3D" id="3.30.1490.20">
    <property type="entry name" value="ATP-grasp fold, A domain"/>
    <property type="match status" value="1"/>
</dbReference>
<dbReference type="GO" id="GO:0043815">
    <property type="term" value="F:phosphoribosylglycinamide formyltransferase 2 activity"/>
    <property type="evidence" value="ECO:0007669"/>
    <property type="project" value="UniProtKB-UniRule"/>
</dbReference>
<comment type="caution">
    <text evidence="7">Lacks conserved residue(s) required for the propagation of feature annotation.</text>
</comment>
<keyword evidence="5 7" id="KW-0067">ATP-binding</keyword>
<dbReference type="UniPathway" id="UPA00074">
    <property type="reaction ID" value="UER00127"/>
</dbReference>
<dbReference type="GO" id="GO:0006189">
    <property type="term" value="P:'de novo' IMP biosynthetic process"/>
    <property type="evidence" value="ECO:0007669"/>
    <property type="project" value="UniProtKB-UniRule"/>
</dbReference>
<feature type="binding site" evidence="7">
    <location>
        <position position="81"/>
    </location>
    <ligand>
        <name>N(1)-(5-phospho-beta-D-ribosyl)glycinamide</name>
        <dbReference type="ChEBI" id="CHEBI:143788"/>
    </ligand>
</feature>
<feature type="binding site" evidence="7">
    <location>
        <begin position="369"/>
        <end position="370"/>
    </location>
    <ligand>
        <name>N(1)-(5-phospho-beta-D-ribosyl)glycinamide</name>
        <dbReference type="ChEBI" id="CHEBI:143788"/>
    </ligand>
</feature>
<dbReference type="InterPro" id="IPR054350">
    <property type="entry name" value="PurT/PurK_preATP-grasp"/>
</dbReference>
<dbReference type="InterPro" id="IPR003135">
    <property type="entry name" value="ATP-grasp_carboxylate-amine"/>
</dbReference>
<comment type="catalytic activity">
    <reaction evidence="7">
        <text>N(1)-(5-phospho-beta-D-ribosyl)glycinamide + formate + ATP = N(2)-formyl-N(1)-(5-phospho-beta-D-ribosyl)glycinamide + ADP + phosphate + H(+)</text>
        <dbReference type="Rhea" id="RHEA:24829"/>
        <dbReference type="ChEBI" id="CHEBI:15378"/>
        <dbReference type="ChEBI" id="CHEBI:15740"/>
        <dbReference type="ChEBI" id="CHEBI:30616"/>
        <dbReference type="ChEBI" id="CHEBI:43474"/>
        <dbReference type="ChEBI" id="CHEBI:143788"/>
        <dbReference type="ChEBI" id="CHEBI:147286"/>
        <dbReference type="ChEBI" id="CHEBI:456216"/>
        <dbReference type="EC" id="6.3.1.21"/>
    </reaction>
</comment>
<reference evidence="9 10" key="1">
    <citation type="submission" date="2019-10" db="EMBL/GenBank/DDBJ databases">
        <title>Genome Sequences from Six Type Strain Members of the Archaeal Family Sulfolobaceae: Acidianus ambivalens, Acidianus infernus, Metallosphaera prunae, Stygiolobus azoricus, Sulfolobus metallicus, and Sulfurisphaera ohwakuensis.</title>
        <authorList>
            <person name="Counts J.A."/>
            <person name="Kelly R.M."/>
        </authorList>
    </citation>
    <scope>NUCLEOTIDE SEQUENCE [LARGE SCALE GENOMIC DNA]</scope>
    <source>
        <strain evidence="9 10">FC6</strain>
    </source>
</reference>
<dbReference type="EC" id="6.3.1.21" evidence="7"/>
<keyword evidence="4 7" id="KW-0658">Purine biosynthesis</keyword>
<evidence type="ECO:0000256" key="5">
    <source>
        <dbReference type="ARBA" id="ARBA00022840"/>
    </source>
</evidence>
<dbReference type="InterPro" id="IPR011761">
    <property type="entry name" value="ATP-grasp"/>
</dbReference>
<keyword evidence="1 7" id="KW-0436">Ligase</keyword>
<keyword evidence="3 7" id="KW-0547">Nucleotide-binding</keyword>
<dbReference type="PANTHER" id="PTHR43055">
    <property type="entry name" value="FORMATE-DEPENDENT PHOSPHORIBOSYLGLYCINAMIDE FORMYLTRANSFERASE"/>
    <property type="match status" value="1"/>
</dbReference>
<keyword evidence="9" id="KW-0808">Transferase</keyword>
<feature type="domain" description="ATP-grasp" evidence="8">
    <location>
        <begin position="118"/>
        <end position="314"/>
    </location>
</feature>
<evidence type="ECO:0000313" key="10">
    <source>
        <dbReference type="Proteomes" id="UP000423396"/>
    </source>
</evidence>
<dbReference type="GO" id="GO:0004644">
    <property type="term" value="F:phosphoribosylglycinamide formyltransferase activity"/>
    <property type="evidence" value="ECO:0007669"/>
    <property type="project" value="InterPro"/>
</dbReference>
<feature type="binding site" evidence="7">
    <location>
        <begin position="194"/>
        <end position="197"/>
    </location>
    <ligand>
        <name>ATP</name>
        <dbReference type="ChEBI" id="CHEBI:30616"/>
    </ligand>
</feature>
<dbReference type="InterPro" id="IPR016185">
    <property type="entry name" value="PreATP-grasp_dom_sf"/>
</dbReference>
<comment type="subunit">
    <text evidence="7">Homodimer.</text>
</comment>
<dbReference type="Gene3D" id="3.40.50.20">
    <property type="match status" value="1"/>
</dbReference>
<dbReference type="SUPFAM" id="SSF52440">
    <property type="entry name" value="PreATP-grasp domain"/>
    <property type="match status" value="1"/>
</dbReference>
<keyword evidence="6 7" id="KW-0460">Magnesium</keyword>